<dbReference type="Proteomes" id="UP000198589">
    <property type="component" value="Unassembled WGS sequence"/>
</dbReference>
<dbReference type="SUPFAM" id="SSF53335">
    <property type="entry name" value="S-adenosyl-L-methionine-dependent methyltransferases"/>
    <property type="match status" value="1"/>
</dbReference>
<feature type="domain" description="MmeI-like DNA-methyltransferase" evidence="9">
    <location>
        <begin position="341"/>
        <end position="596"/>
    </location>
</feature>
<gene>
    <name evidence="10" type="ORF">SAMN05216574_11214</name>
</gene>
<keyword evidence="2 10" id="KW-0489">Methyltransferase</keyword>
<dbReference type="EMBL" id="FOND01000012">
    <property type="protein sequence ID" value="SFF35027.1"/>
    <property type="molecule type" value="Genomic_DNA"/>
</dbReference>
<organism evidence="10 11">
    <name type="scientific">Blastococcus tunisiensis</name>
    <dbReference type="NCBI Taxonomy" id="1798228"/>
    <lineage>
        <taxon>Bacteria</taxon>
        <taxon>Bacillati</taxon>
        <taxon>Actinomycetota</taxon>
        <taxon>Actinomycetes</taxon>
        <taxon>Geodermatophilales</taxon>
        <taxon>Geodermatophilaceae</taxon>
        <taxon>Blastococcus</taxon>
    </lineage>
</organism>
<proteinExistence type="predicted"/>
<feature type="domain" description="MmeI-like N-terminal" evidence="5">
    <location>
        <begin position="13"/>
        <end position="175"/>
    </location>
</feature>
<reference evidence="11" key="1">
    <citation type="submission" date="2016-10" db="EMBL/GenBank/DDBJ databases">
        <authorList>
            <person name="Varghese N."/>
            <person name="Submissions S."/>
        </authorList>
    </citation>
    <scope>NUCLEOTIDE SEQUENCE [LARGE SCALE GENOMIC DNA]</scope>
    <source>
        <strain evidence="11">DSM 46838</strain>
    </source>
</reference>
<evidence type="ECO:0000256" key="4">
    <source>
        <dbReference type="ARBA" id="ARBA00047942"/>
    </source>
</evidence>
<dbReference type="EC" id="2.1.1.72" evidence="1"/>
<evidence type="ECO:0000259" key="5">
    <source>
        <dbReference type="Pfam" id="PF20464"/>
    </source>
</evidence>
<evidence type="ECO:0000256" key="1">
    <source>
        <dbReference type="ARBA" id="ARBA00011900"/>
    </source>
</evidence>
<feature type="domain" description="MmeI-like helicase spacer" evidence="6">
    <location>
        <begin position="181"/>
        <end position="259"/>
    </location>
</feature>
<keyword evidence="11" id="KW-1185">Reference proteome</keyword>
<dbReference type="InterPro" id="IPR046820">
    <property type="entry name" value="MmeI_TRD"/>
</dbReference>
<sequence length="929" mass="104641">MRTRSWQEMRGAATRFATEWRDETRERAEKDSFWNEWFGIFGIDRRRVAVFEHLSTRHSTGGRGFMDVFWPGYVAAEHKSRGSDLTAAMEQALDYLPAIPAEHLPRLVVVSDFARFRVRNQLNGEEVEFSLEDLPARLRTFAPMLDAEMTQYETEEDVNLKATELLALLHDALRESGYEGHALRVLLVRLVFILFADDTQVWETGHFYDYLLLKTAVDGHDLGPALVHLFQVLDTPKERRSTNLDDDLARFEYINGGLFAETLPIPACTRTMRERLLQAARFDWSKISPAIFGSLFQNVMEPAERRNLGAHYTTEQNILRTIEPLFLNDLRAELDAATTLPALRRFRDKLAELTWFDPAAGCGNFLVIAYREVRRLELDCLKQIRGRERGSTAELTIDVQIESKVRVGQFYGIEIEEFPARIAETAIYLVDHLANLELSAAFGQYYARFPIRDSAHITIGNALRVDWNDVLPARQATYLFGNPPFHGMSWMTAEQQEDNRLVFTEAPVTVGRSGRLDYVACWYAKAIGYMQGTSVRAAFVSTNSITQGEQARSLGPALRDAGFDLLFAHRTFEWTSEARGKAHVHVVIIGFAYGQQPGRKLLVDYPTAKTSEGEVSTPPHLNWYLADGVNVFPAQRRQPLLAGLPPAVQGNKPWDGGGLIVEPEAIDEVRADPLAAKYLRPYRQATEFLWDEPRWCLWLVDADPGDLRASRVLRERLQVVRQARLDTKTVAVQQQAATPALFNQIRQPSSRYLALPEVSSERRPYVPAGFLEADIIAGNKLITIEGADLWVFGVLQSRMWMAWVGTIAGRMKSDISLAPGLVYNAFPFPDHDGGRRDAAVMEAAQGVLDARAVHPESSLGVLYDPLAMPSGLVRAHQQLDRAVDTAYGRARYVGDAARLHALFERYAKLTNADSLPGVGIAVPRRRRVG</sequence>
<evidence type="ECO:0000259" key="8">
    <source>
        <dbReference type="Pfam" id="PF20467"/>
    </source>
</evidence>
<dbReference type="AlphaFoldDB" id="A0A1I2I1Q6"/>
<evidence type="ECO:0000256" key="2">
    <source>
        <dbReference type="ARBA" id="ARBA00022603"/>
    </source>
</evidence>
<dbReference type="Gene3D" id="3.40.50.150">
    <property type="entry name" value="Vaccinia Virus protein VP39"/>
    <property type="match status" value="1"/>
</dbReference>
<evidence type="ECO:0000259" key="9">
    <source>
        <dbReference type="Pfam" id="PF20473"/>
    </source>
</evidence>
<name>A0A1I2I1Q6_9ACTN</name>
<dbReference type="GO" id="GO:0032259">
    <property type="term" value="P:methylation"/>
    <property type="evidence" value="ECO:0007669"/>
    <property type="project" value="UniProtKB-KW"/>
</dbReference>
<evidence type="ECO:0000256" key="3">
    <source>
        <dbReference type="ARBA" id="ARBA00022679"/>
    </source>
</evidence>
<evidence type="ECO:0000313" key="10">
    <source>
        <dbReference type="EMBL" id="SFF35027.1"/>
    </source>
</evidence>
<dbReference type="InterPro" id="IPR046818">
    <property type="entry name" value="MmeI_C"/>
</dbReference>
<evidence type="ECO:0000259" key="6">
    <source>
        <dbReference type="Pfam" id="PF20465"/>
    </source>
</evidence>
<dbReference type="InterPro" id="IPR046816">
    <property type="entry name" value="MmeI_Mtase"/>
</dbReference>
<keyword evidence="3" id="KW-0808">Transferase</keyword>
<dbReference type="PANTHER" id="PTHR33841:SF1">
    <property type="entry name" value="DNA METHYLTRANSFERASE A"/>
    <property type="match status" value="1"/>
</dbReference>
<dbReference type="PANTHER" id="PTHR33841">
    <property type="entry name" value="DNA METHYLTRANSFERASE YEEA-RELATED"/>
    <property type="match status" value="1"/>
</dbReference>
<comment type="catalytic activity">
    <reaction evidence="4">
        <text>a 2'-deoxyadenosine in DNA + S-adenosyl-L-methionine = an N(6)-methyl-2'-deoxyadenosine in DNA + S-adenosyl-L-homocysteine + H(+)</text>
        <dbReference type="Rhea" id="RHEA:15197"/>
        <dbReference type="Rhea" id="RHEA-COMP:12418"/>
        <dbReference type="Rhea" id="RHEA-COMP:12419"/>
        <dbReference type="ChEBI" id="CHEBI:15378"/>
        <dbReference type="ChEBI" id="CHEBI:57856"/>
        <dbReference type="ChEBI" id="CHEBI:59789"/>
        <dbReference type="ChEBI" id="CHEBI:90615"/>
        <dbReference type="ChEBI" id="CHEBI:90616"/>
        <dbReference type="EC" id="2.1.1.72"/>
    </reaction>
</comment>
<dbReference type="Pfam" id="PF20464">
    <property type="entry name" value="MmeI_N"/>
    <property type="match status" value="1"/>
</dbReference>
<evidence type="ECO:0000313" key="11">
    <source>
        <dbReference type="Proteomes" id="UP000198589"/>
    </source>
</evidence>
<dbReference type="InterPro" id="IPR046819">
    <property type="entry name" value="MmeI_hel"/>
</dbReference>
<dbReference type="InterPro" id="IPR029063">
    <property type="entry name" value="SAM-dependent_MTases_sf"/>
</dbReference>
<dbReference type="InterPro" id="IPR050953">
    <property type="entry name" value="N4_N6_ade-DNA_methylase"/>
</dbReference>
<dbReference type="Pfam" id="PF20473">
    <property type="entry name" value="MmeI_Mtase"/>
    <property type="match status" value="1"/>
</dbReference>
<feature type="domain" description="MmeI-like C-terminal" evidence="8">
    <location>
        <begin position="838"/>
        <end position="911"/>
    </location>
</feature>
<evidence type="ECO:0000259" key="7">
    <source>
        <dbReference type="Pfam" id="PF20466"/>
    </source>
</evidence>
<dbReference type="STRING" id="1798228.SAMN05216574_11214"/>
<dbReference type="InterPro" id="IPR046817">
    <property type="entry name" value="MmeI_N"/>
</dbReference>
<feature type="domain" description="MmeI-like target recognition" evidence="7">
    <location>
        <begin position="630"/>
        <end position="830"/>
    </location>
</feature>
<dbReference type="Pfam" id="PF20465">
    <property type="entry name" value="MmeI_hel"/>
    <property type="match status" value="1"/>
</dbReference>
<protein>
    <recommendedName>
        <fullName evidence="1">site-specific DNA-methyltransferase (adenine-specific)</fullName>
        <ecNumber evidence="1">2.1.1.72</ecNumber>
    </recommendedName>
</protein>
<dbReference type="Pfam" id="PF20467">
    <property type="entry name" value="MmeI_C"/>
    <property type="match status" value="1"/>
</dbReference>
<dbReference type="GO" id="GO:0009007">
    <property type="term" value="F:site-specific DNA-methyltransferase (adenine-specific) activity"/>
    <property type="evidence" value="ECO:0007669"/>
    <property type="project" value="UniProtKB-EC"/>
</dbReference>
<dbReference type="Pfam" id="PF20466">
    <property type="entry name" value="MmeI_TRD"/>
    <property type="match status" value="1"/>
</dbReference>
<accession>A0A1I2I1Q6</accession>